<evidence type="ECO:0000256" key="2">
    <source>
        <dbReference type="ARBA" id="ARBA00023043"/>
    </source>
</evidence>
<evidence type="ECO:0000256" key="3">
    <source>
        <dbReference type="PROSITE-ProRule" id="PRU00023"/>
    </source>
</evidence>
<evidence type="ECO:0000256" key="1">
    <source>
        <dbReference type="ARBA" id="ARBA00022737"/>
    </source>
</evidence>
<evidence type="ECO:0000313" key="5">
    <source>
        <dbReference type="EMBL" id="CAK9061610.1"/>
    </source>
</evidence>
<feature type="region of interest" description="Disordered" evidence="4">
    <location>
        <begin position="459"/>
        <end position="480"/>
    </location>
</feature>
<keyword evidence="2 3" id="KW-0040">ANK repeat</keyword>
<feature type="repeat" description="ANK" evidence="3">
    <location>
        <begin position="420"/>
        <end position="452"/>
    </location>
</feature>
<sequence>MSSTSSTPQLWDPLPHAGAHSPPTPNWQRYSHRRPVKPGERLEATSSPPSSPRRERSVEQLSCPLASRPEWTRRYLLPVWEIEAIRSRLKGAAYLGTDRARRLKQRLDVERTGFLTPEQLRRVVRLKLRVKETHVSNEDLSNLSFMLDFDECGMVRVDNFIAFVLGKQEVLWKPVRDAKTLATQLGSTSSTVQTRATVDSRLSSRSPSPKTLRPEQIPGLPLAQFPRSRSPSPMRVRMNMPAKSAQTPFSFEKEVLRCCHSGNLGRLRRLLASKGAKPLDDDLGCTCAHLAVHLGDEELVGLLLRSHVDPNCRAQSGASLLLRAALHGHKAIVRNLLTNWRVNPMGVDDKGRTALHTACCQDLGTLELLAEHSPMAMHIIDALGRSCLFYALANPNSDEQARILQYLLRNGCDPNAPDDYGCTPLWYATEAGNDAAASLLLCAGADPEMMAATSTIEGIGEEGRQGRNLKKPSLRRMNTC</sequence>
<dbReference type="PANTHER" id="PTHR24198:SF165">
    <property type="entry name" value="ANKYRIN REPEAT-CONTAINING PROTEIN-RELATED"/>
    <property type="match status" value="1"/>
</dbReference>
<feature type="repeat" description="ANK" evidence="3">
    <location>
        <begin position="383"/>
        <end position="419"/>
    </location>
</feature>
<dbReference type="InterPro" id="IPR002110">
    <property type="entry name" value="Ankyrin_rpt"/>
</dbReference>
<keyword evidence="6" id="KW-1185">Reference proteome</keyword>
<evidence type="ECO:0000313" key="6">
    <source>
        <dbReference type="Proteomes" id="UP001642484"/>
    </source>
</evidence>
<dbReference type="InterPro" id="IPR011992">
    <property type="entry name" value="EF-hand-dom_pair"/>
</dbReference>
<feature type="compositionally biased region" description="Polar residues" evidence="4">
    <location>
        <begin position="186"/>
        <end position="209"/>
    </location>
</feature>
<accession>A0ABP0NGW3</accession>
<dbReference type="Proteomes" id="UP001642484">
    <property type="component" value="Unassembled WGS sequence"/>
</dbReference>
<dbReference type="Pfam" id="PF00023">
    <property type="entry name" value="Ank"/>
    <property type="match status" value="2"/>
</dbReference>
<dbReference type="EMBL" id="CAXAMN010021629">
    <property type="protein sequence ID" value="CAK9061610.1"/>
    <property type="molecule type" value="Genomic_DNA"/>
</dbReference>
<comment type="caution">
    <text evidence="5">The sequence shown here is derived from an EMBL/GenBank/DDBJ whole genome shotgun (WGS) entry which is preliminary data.</text>
</comment>
<keyword evidence="1" id="KW-0677">Repeat</keyword>
<name>A0ABP0NGW3_9DINO</name>
<protein>
    <submittedName>
        <fullName evidence="5">Uncharacterized protein</fullName>
    </submittedName>
</protein>
<dbReference type="PANTHER" id="PTHR24198">
    <property type="entry name" value="ANKYRIN REPEAT AND PROTEIN KINASE DOMAIN-CONTAINING PROTEIN"/>
    <property type="match status" value="1"/>
</dbReference>
<dbReference type="SMART" id="SM00248">
    <property type="entry name" value="ANK"/>
    <property type="match status" value="5"/>
</dbReference>
<dbReference type="SUPFAM" id="SSF47473">
    <property type="entry name" value="EF-hand"/>
    <property type="match status" value="1"/>
</dbReference>
<proteinExistence type="predicted"/>
<organism evidence="5 6">
    <name type="scientific">Durusdinium trenchii</name>
    <dbReference type="NCBI Taxonomy" id="1381693"/>
    <lineage>
        <taxon>Eukaryota</taxon>
        <taxon>Sar</taxon>
        <taxon>Alveolata</taxon>
        <taxon>Dinophyceae</taxon>
        <taxon>Suessiales</taxon>
        <taxon>Symbiodiniaceae</taxon>
        <taxon>Durusdinium</taxon>
    </lineage>
</organism>
<dbReference type="Pfam" id="PF12796">
    <property type="entry name" value="Ank_2"/>
    <property type="match status" value="1"/>
</dbReference>
<dbReference type="InterPro" id="IPR036770">
    <property type="entry name" value="Ankyrin_rpt-contain_sf"/>
</dbReference>
<feature type="region of interest" description="Disordered" evidence="4">
    <location>
        <begin position="186"/>
        <end position="233"/>
    </location>
</feature>
<dbReference type="Gene3D" id="1.25.40.20">
    <property type="entry name" value="Ankyrin repeat-containing domain"/>
    <property type="match status" value="1"/>
</dbReference>
<reference evidence="5 6" key="1">
    <citation type="submission" date="2024-02" db="EMBL/GenBank/DDBJ databases">
        <authorList>
            <person name="Chen Y."/>
            <person name="Shah S."/>
            <person name="Dougan E. K."/>
            <person name="Thang M."/>
            <person name="Chan C."/>
        </authorList>
    </citation>
    <scope>NUCLEOTIDE SEQUENCE [LARGE SCALE GENOMIC DNA]</scope>
</reference>
<dbReference type="SUPFAM" id="SSF48403">
    <property type="entry name" value="Ankyrin repeat"/>
    <property type="match status" value="1"/>
</dbReference>
<feature type="region of interest" description="Disordered" evidence="4">
    <location>
        <begin position="1"/>
        <end position="61"/>
    </location>
</feature>
<gene>
    <name evidence="5" type="ORF">CCMP2556_LOCUS30284</name>
</gene>
<evidence type="ECO:0000256" key="4">
    <source>
        <dbReference type="SAM" id="MobiDB-lite"/>
    </source>
</evidence>
<dbReference type="PROSITE" id="PS50088">
    <property type="entry name" value="ANK_REPEAT"/>
    <property type="match status" value="2"/>
</dbReference>